<evidence type="ECO:0000256" key="1">
    <source>
        <dbReference type="SAM" id="MobiDB-lite"/>
    </source>
</evidence>
<organism evidence="2 3">
    <name type="scientific">Parabacteroides faecis</name>
    <dbReference type="NCBI Taxonomy" id="1217282"/>
    <lineage>
        <taxon>Bacteria</taxon>
        <taxon>Pseudomonadati</taxon>
        <taxon>Bacteroidota</taxon>
        <taxon>Bacteroidia</taxon>
        <taxon>Bacteroidales</taxon>
        <taxon>Tannerellaceae</taxon>
        <taxon>Parabacteroides</taxon>
    </lineage>
</organism>
<feature type="region of interest" description="Disordered" evidence="1">
    <location>
        <begin position="1246"/>
        <end position="1265"/>
    </location>
</feature>
<dbReference type="RefSeq" id="WP_183671017.1">
    <property type="nucleotide sequence ID" value="NZ_BMPB01000012.1"/>
</dbReference>
<dbReference type="Proteomes" id="UP000533637">
    <property type="component" value="Unassembled WGS sequence"/>
</dbReference>
<dbReference type="EMBL" id="JACHOC010000004">
    <property type="protein sequence ID" value="MBB4622638.1"/>
    <property type="molecule type" value="Genomic_DNA"/>
</dbReference>
<sequence length="1587" mass="176502">MKDKLYIDGIEVDLPEGGSGIVLNRAVSKPADMSTILSGYSYTIQLPKTAHNIQTFSYSTEVNVETDFPHVEHTAKVIRGGITLFDDGVAVVKSTSKTIEVLIKFGGNTRLTLLSDCKLKDILPDSGLIPWDYNVTENDIVTWVPKLDGMQAQYPEHLRPAVKVSMLFDMIVGQSFVMNNAYRSVIEKMWLMLPTTNGSKEVANNLAFRLRGTTTSDQISGRQKYDILPDLNYQNALYHQKLYDLMYRTMPVTFIKIPLGGRYRIKGTVKANNAATGWKFGIFSIATEFKEGEAPIFDIFESTSKDIDEYRNIGAGDVCFGIYDPFRTGNFEIDLTISFAPENEKDYSQTAFLLDYPIRENLPDISAMDFIKSVMGVFGLMVEYQGSVLSFYNADDVILSKSGAINISEMLIDKKDNKLEYTYGLTKKNVLKYAEDDLVDKTFASYTFTADTYDKQENTVYQSPYAATDKNIALYTRKIEDNKVEYVLNKSTKCRLLLENGTESLKVWGKWIDADSKTVVFRSFTFEPLKYDNLVRKYWTGYLGVYANKPRISYRKAKLDPTFFPNLSFCKPLYADGNYYMLLSVNNYTEAGKADLELALIDGVDVTGEGATSLRNAILVNPTTPLKFSPTTVALYTAMSLATATSTVTDGKLIRELDEAGTVTNDMYLPVDIGEGDARKVSVKTFKDNIQSDNEEIFLRKDKPDSTEYPIAFKGGATFGNYVGGFHGSGARINEKGEGEMRSLQLWEFLEVPELRFNRIDVVSGELWNAIAFGLIESVDTENKIVKLKLEEGELAGLHVNDFCRGIFHNLTGNATTSGVDSAGFDVVVGFSTAYFTPTEIIDNAHFRYELKPGTMVHPCMAMKFAVYGNPIEKNRQHSAYSTRTYQRYLRNVSTWEINPGKHISSQWGDLSNLVINGESLAEGSIYLNNVYFGGNVWNVPGLENNLKGQDAYSVTLSTYSAVYNTKDGLTEQVDIVTGDKNVVTGTAQVVAQNFRISTKIQVSKGATPLRYSTVIGEGKYLVTSVGTGCTYTVTDGLLVVHGVTEEKAEIKLEINCEGLAVYEQVFTIVRVIDGMDGTDVEWIFQRSTTEANKPGRPTTSENVADFVPVGWTDDPVGPDITNQFEWSSKREKANGVWGAFSEVFLWSRWGKDGTSTEYIYALSKNYAPPSITNSQEDGHVPMEWYSTPLSVTAEYKVLWVSQRVKKDGIWSRFSNPSIYAKWAEDGKDGDPGIDGYSTYGVYRRSETQPVTPEEDKLPPSGWARDPPSGTLPLWMSKAVFFSSGFKKGPWSAPVRISGPEGEDGKAGPSLTFRKKYDASKIYTGTEQHVDAVYTEDTPGTKVFWMAKTSAGSFSNKYPSSGSAYWERFQGQFESIATGLALIEEANIAGWWFSDLTIQSQNRNVVIDGNADTHPRIALGASYENRDTAPTRLYEDGSVYFEKGVFGGYLQMTFKVLSSSDAVRVSGGNGPTYRLVDDLNIKLHAGDYSEGTYHVFVQLPSDPSYEGKMATIYEATFPPYTKSSSSLFITTQNGYGIAGCEPLGTLSTDRNDPVELQVNGACLQFMAVRATSIQGLEYAKWIALNYK</sequence>
<reference evidence="2 3" key="1">
    <citation type="submission" date="2020-08" db="EMBL/GenBank/DDBJ databases">
        <title>Genomic Encyclopedia of Type Strains, Phase IV (KMG-IV): sequencing the most valuable type-strain genomes for metagenomic binning, comparative biology and taxonomic classification.</title>
        <authorList>
            <person name="Goeker M."/>
        </authorList>
    </citation>
    <scope>NUCLEOTIDE SEQUENCE [LARGE SCALE GENOMIC DNA]</scope>
    <source>
        <strain evidence="2 3">DSM 102983</strain>
    </source>
</reference>
<proteinExistence type="predicted"/>
<evidence type="ECO:0000313" key="3">
    <source>
        <dbReference type="Proteomes" id="UP000533637"/>
    </source>
</evidence>
<comment type="caution">
    <text evidence="2">The sequence shown here is derived from an EMBL/GenBank/DDBJ whole genome shotgun (WGS) entry which is preliminary data.</text>
</comment>
<evidence type="ECO:0000313" key="2">
    <source>
        <dbReference type="EMBL" id="MBB4622638.1"/>
    </source>
</evidence>
<name>A0ABR6KM94_9BACT</name>
<keyword evidence="3" id="KW-1185">Reference proteome</keyword>
<protein>
    <submittedName>
        <fullName evidence="2">Uncharacterized protein</fullName>
    </submittedName>
</protein>
<accession>A0ABR6KM94</accession>
<gene>
    <name evidence="2" type="ORF">GGQ57_002538</name>
</gene>